<keyword evidence="12" id="KW-1185">Reference proteome</keyword>
<dbReference type="AlphaFoldDB" id="A0A8D2AE33"/>
<dbReference type="GO" id="GO:0008670">
    <property type="term" value="F:2,4-dienoyl-CoA reductase (NADPH) activity"/>
    <property type="evidence" value="ECO:0007669"/>
    <property type="project" value="TreeGrafter"/>
</dbReference>
<dbReference type="Pfam" id="PF13561">
    <property type="entry name" value="adh_short_C2"/>
    <property type="match status" value="1"/>
</dbReference>
<evidence type="ECO:0000256" key="9">
    <source>
        <dbReference type="ARBA" id="ARBA00068546"/>
    </source>
</evidence>
<evidence type="ECO:0000256" key="2">
    <source>
        <dbReference type="ARBA" id="ARBA00023002"/>
    </source>
</evidence>
<evidence type="ECO:0000256" key="8">
    <source>
        <dbReference type="ARBA" id="ARBA00056513"/>
    </source>
</evidence>
<comment type="catalytic activity">
    <reaction evidence="7">
        <text>(2E,4E)-hexadienoyl-CoA + NADPH + H(+) = (3E)-hexenoyl-CoA + NADP(+)</text>
        <dbReference type="Rhea" id="RHEA:44912"/>
        <dbReference type="ChEBI" id="CHEBI:15378"/>
        <dbReference type="ChEBI" id="CHEBI:57783"/>
        <dbReference type="ChEBI" id="CHEBI:58349"/>
        <dbReference type="ChEBI" id="CHEBI:84788"/>
        <dbReference type="ChEBI" id="CHEBI:84790"/>
    </reaction>
</comment>
<evidence type="ECO:0000256" key="7">
    <source>
        <dbReference type="ARBA" id="ARBA00051442"/>
    </source>
</evidence>
<evidence type="ECO:0000256" key="1">
    <source>
        <dbReference type="ARBA" id="ARBA00022857"/>
    </source>
</evidence>
<comment type="catalytic activity">
    <reaction evidence="6">
        <text>a (2E,4Z)-dienoyl-CoA + NADPH + H(+) = a 4,5-saturated-(3E)-enoyl-CoA + NADP(+)</text>
        <dbReference type="Rhea" id="RHEA:61892"/>
        <dbReference type="ChEBI" id="CHEBI:15378"/>
        <dbReference type="ChEBI" id="CHEBI:57783"/>
        <dbReference type="ChEBI" id="CHEBI:58349"/>
        <dbReference type="ChEBI" id="CHEBI:85099"/>
        <dbReference type="ChEBI" id="CHEBI:85493"/>
        <dbReference type="EC" id="1.3.1.124"/>
    </reaction>
</comment>
<dbReference type="InterPro" id="IPR036291">
    <property type="entry name" value="NAD(P)-bd_dom_sf"/>
</dbReference>
<dbReference type="GO" id="GO:0005739">
    <property type="term" value="C:mitochondrion"/>
    <property type="evidence" value="ECO:0007669"/>
    <property type="project" value="TreeGrafter"/>
</dbReference>
<reference evidence="11" key="2">
    <citation type="submission" date="2025-08" db="UniProtKB">
        <authorList>
            <consortium name="Ensembl"/>
        </authorList>
    </citation>
    <scope>IDENTIFICATION</scope>
</reference>
<protein>
    <recommendedName>
        <fullName evidence="9">2,4-dienoyl-CoA reductase [(3E)-enoyl-CoA-producing], mitochondrial</fullName>
        <ecNumber evidence="4">1.3.1.124</ecNumber>
    </recommendedName>
    <alternativeName>
        <fullName evidence="10">2,4-dienoyl-CoA reductase [NADPH]</fullName>
    </alternativeName>
</protein>
<evidence type="ECO:0000256" key="3">
    <source>
        <dbReference type="ARBA" id="ARBA00025787"/>
    </source>
</evidence>
<dbReference type="Gene3D" id="3.40.50.720">
    <property type="entry name" value="NAD(P)-binding Rossmann-like Domain"/>
    <property type="match status" value="1"/>
</dbReference>
<evidence type="ECO:0000256" key="4">
    <source>
        <dbReference type="ARBA" id="ARBA00026117"/>
    </source>
</evidence>
<evidence type="ECO:0000256" key="5">
    <source>
        <dbReference type="ARBA" id="ARBA00048009"/>
    </source>
</evidence>
<dbReference type="EC" id="1.3.1.124" evidence="4"/>
<sequence>MALLGRVCFARVSQLPCGLGPRRFFSYVTKILYQNMEASRSKFFPPLQKVMLPPNSFQGKVAFITGGGTGLGKAMTTFLSSLGAQCVIASRKIDVLKATAEQISSQTGNKVHAIQCDVRDPDMVRNTVLELIKVAGLPDVVINNAAGNFISPTERLSPNAWKTITDIVLNGTAYVTLEIGKQLIKAQKGAAFLAITTIYAESGSGFVVPSASSKAGVEAMNKSLAAEWGNYGMRFNVIQPGPIKTKGAFSRLDPTGTFEKHVIDRIPCGRLGTMEELANLAVFLCSDYASWINGATIRFDGGEEVFMSGEFNNLRKVMPFCIYNQYFQLGC</sequence>
<dbReference type="Ensembl" id="ENSSVLT00005000499.1">
    <property type="protein sequence ID" value="ENSSVLP00005000436.1"/>
    <property type="gene ID" value="ENSSVLG00005000424.1"/>
</dbReference>
<reference evidence="11" key="3">
    <citation type="submission" date="2025-09" db="UniProtKB">
        <authorList>
            <consortium name="Ensembl"/>
        </authorList>
    </citation>
    <scope>IDENTIFICATION</scope>
</reference>
<dbReference type="InterPro" id="IPR002347">
    <property type="entry name" value="SDR_fam"/>
</dbReference>
<organism evidence="11 12">
    <name type="scientific">Sciurus vulgaris</name>
    <name type="common">Eurasian red squirrel</name>
    <dbReference type="NCBI Taxonomy" id="55149"/>
    <lineage>
        <taxon>Eukaryota</taxon>
        <taxon>Metazoa</taxon>
        <taxon>Chordata</taxon>
        <taxon>Craniata</taxon>
        <taxon>Vertebrata</taxon>
        <taxon>Euteleostomi</taxon>
        <taxon>Mammalia</taxon>
        <taxon>Eutheria</taxon>
        <taxon>Euarchontoglires</taxon>
        <taxon>Glires</taxon>
        <taxon>Rodentia</taxon>
        <taxon>Sciuromorpha</taxon>
        <taxon>Sciuridae</taxon>
        <taxon>Sciurinae</taxon>
        <taxon>Sciurini</taxon>
        <taxon>Sciurus</taxon>
    </lineage>
</organism>
<evidence type="ECO:0000256" key="6">
    <source>
        <dbReference type="ARBA" id="ARBA00048340"/>
    </source>
</evidence>
<dbReference type="PRINTS" id="PR00081">
    <property type="entry name" value="GDHRDH"/>
</dbReference>
<dbReference type="FunFam" id="3.40.50.720:FF:000288">
    <property type="entry name" value="2,4-dienoyl-CoA reductase, mitochondrial"/>
    <property type="match status" value="1"/>
</dbReference>
<evidence type="ECO:0000313" key="12">
    <source>
        <dbReference type="Proteomes" id="UP000694564"/>
    </source>
</evidence>
<dbReference type="CDD" id="cd05369">
    <property type="entry name" value="TER_DECR_SDR_a"/>
    <property type="match status" value="1"/>
</dbReference>
<dbReference type="OrthoDB" id="1888931at2759"/>
<proteinExistence type="inferred from homology"/>
<dbReference type="Proteomes" id="UP000694564">
    <property type="component" value="Chromosome 1"/>
</dbReference>
<accession>A0A8D2AE33</accession>
<evidence type="ECO:0000256" key="10">
    <source>
        <dbReference type="ARBA" id="ARBA00083462"/>
    </source>
</evidence>
<comment type="function">
    <text evidence="8">Auxiliary enzyme of beta-oxidation. It participates in the metabolism of unsaturated fatty enoyl-CoA esters having double bonds in both even- and odd-numbered positions in mitochondria. Catalyzes the NADP-dependent reduction of 2,4-dienoyl-CoA to yield trans-3-enoyl-CoA.</text>
</comment>
<name>A0A8D2AE33_SCIVU</name>
<dbReference type="PANTHER" id="PTHR43658:SF14">
    <property type="entry name" value="2,4-DIENOYL-COA REDUCTASE [(3E)-ENOYL-COA-PRODUCING], MITOCHONDRIAL"/>
    <property type="match status" value="1"/>
</dbReference>
<comment type="catalytic activity">
    <reaction evidence="5">
        <text>a (2E,4E)-dienoyl-CoA + NADPH + H(+) = a 4,5-saturated-(3E)-enoyl-CoA + NADP(+)</text>
        <dbReference type="Rhea" id="RHEA:45912"/>
        <dbReference type="ChEBI" id="CHEBI:15378"/>
        <dbReference type="ChEBI" id="CHEBI:57783"/>
        <dbReference type="ChEBI" id="CHEBI:58349"/>
        <dbReference type="ChEBI" id="CHEBI:85101"/>
        <dbReference type="ChEBI" id="CHEBI:85493"/>
        <dbReference type="EC" id="1.3.1.124"/>
    </reaction>
</comment>
<dbReference type="GO" id="GO:0006635">
    <property type="term" value="P:fatty acid beta-oxidation"/>
    <property type="evidence" value="ECO:0007669"/>
    <property type="project" value="TreeGrafter"/>
</dbReference>
<keyword evidence="2" id="KW-0560">Oxidoreductase</keyword>
<dbReference type="PANTHER" id="PTHR43658">
    <property type="entry name" value="SHORT-CHAIN DEHYDROGENASE/REDUCTASE"/>
    <property type="match status" value="1"/>
</dbReference>
<evidence type="ECO:0000313" key="11">
    <source>
        <dbReference type="Ensembl" id="ENSSVLP00005000436.1"/>
    </source>
</evidence>
<dbReference type="GeneTree" id="ENSGT00940000153801"/>
<dbReference type="SUPFAM" id="SSF51735">
    <property type="entry name" value="NAD(P)-binding Rossmann-fold domains"/>
    <property type="match status" value="1"/>
</dbReference>
<gene>
    <name evidence="11" type="primary">DECR1</name>
</gene>
<reference evidence="11" key="1">
    <citation type="submission" date="2020-06" db="EMBL/GenBank/DDBJ databases">
        <authorList>
            <consortium name="Wellcome Sanger Institute Data Sharing"/>
        </authorList>
    </citation>
    <scope>NUCLEOTIDE SEQUENCE [LARGE SCALE GENOMIC DNA]</scope>
</reference>
<keyword evidence="1" id="KW-0521">NADP</keyword>
<comment type="similarity">
    <text evidence="3">Belongs to the short-chain dehydrogenases/reductases (SDR) family. 2,4-dienoyl-CoA reductase subfamily.</text>
</comment>